<feature type="region of interest" description="Disordered" evidence="1">
    <location>
        <begin position="348"/>
        <end position="372"/>
    </location>
</feature>
<organism evidence="2 3">
    <name type="scientific">Pandoravirus japonicus</name>
    <dbReference type="NCBI Taxonomy" id="2823154"/>
    <lineage>
        <taxon>Viruses</taxon>
        <taxon>Pandoravirus</taxon>
    </lineage>
</organism>
<name>A0A811BM10_9VIRU</name>
<protein>
    <submittedName>
        <fullName evidence="2">Uncharacterized protein</fullName>
    </submittedName>
</protein>
<evidence type="ECO:0000256" key="1">
    <source>
        <dbReference type="SAM" id="MobiDB-lite"/>
    </source>
</evidence>
<proteinExistence type="predicted"/>
<accession>A0A811BM10</accession>
<evidence type="ECO:0000313" key="3">
    <source>
        <dbReference type="Proteomes" id="UP001253637"/>
    </source>
</evidence>
<evidence type="ECO:0000313" key="2">
    <source>
        <dbReference type="EMBL" id="BCU03049.1"/>
    </source>
</evidence>
<sequence>MPGAVERHPEGKPARTRPRPSSSAVLFLIPQRLFFSVCFACFQVRARAPLLVRRWSLSFQRFCVFSLFFSDSSFFPFHLVCLWPADAMFWRRARAKAPKAAGAAPTVATPGTYQEPTRPSYDDVEYWERERLDPWAAARAEARAWSKRHADAAAARARASAASIAGTRGAGACVVEPAGASYAAGFTSDTGLVTSAAFDARVPREARLVLAVGEARVPVAFDAREVVNAVGHGGLFRSEVATCLMGEADLTRARSTARTAREHEIARLLFRPPRVEAVVDPYGAWGLVAARDTLGPDRHGAPTRGPGLSAVALGPRPVAAGARPGGPGAHLQYPPAFSMYDDVAAHDAGYNDMYGDDDDDDGGGQANGDPRL</sequence>
<dbReference type="EMBL" id="LC625835">
    <property type="protein sequence ID" value="BCU03049.1"/>
    <property type="molecule type" value="Genomic_DNA"/>
</dbReference>
<feature type="region of interest" description="Disordered" evidence="1">
    <location>
        <begin position="1"/>
        <end position="20"/>
    </location>
</feature>
<feature type="compositionally biased region" description="Basic and acidic residues" evidence="1">
    <location>
        <begin position="1"/>
        <end position="13"/>
    </location>
</feature>
<reference evidence="2" key="1">
    <citation type="submission" date="2021-04" db="EMBL/GenBank/DDBJ databases">
        <title>Draft Genome Sequence of Pandoravirus japonicus, Isolated from the Sabaishi River of Niigata, Japan.</title>
        <authorList>
            <person name="Hosokawa N."/>
            <person name="Takahashi H."/>
            <person name="Aoki K."/>
            <person name="Takemura M."/>
        </authorList>
    </citation>
    <scope>NUCLEOTIDE SEQUENCE</scope>
</reference>
<dbReference type="Proteomes" id="UP001253637">
    <property type="component" value="Segment"/>
</dbReference>